<gene>
    <name evidence="5" type="ORF">AALP_AAs46730U000200</name>
</gene>
<dbReference type="OMA" id="CYIEFAS"/>
<protein>
    <recommendedName>
        <fullName evidence="4">RRM domain-containing protein</fullName>
    </recommendedName>
</protein>
<dbReference type="InterPro" id="IPR051183">
    <property type="entry name" value="U1_U11-U12_snRNP_70-35kDa"/>
</dbReference>
<dbReference type="SUPFAM" id="SSF54928">
    <property type="entry name" value="RNA-binding domain, RBD"/>
    <property type="match status" value="1"/>
</dbReference>
<dbReference type="InterPro" id="IPR012677">
    <property type="entry name" value="Nucleotide-bd_a/b_plait_sf"/>
</dbReference>
<dbReference type="GO" id="GO:0005685">
    <property type="term" value="C:U1 snRNP"/>
    <property type="evidence" value="ECO:0007669"/>
    <property type="project" value="TreeGrafter"/>
</dbReference>
<dbReference type="GO" id="GO:0071004">
    <property type="term" value="C:U2-type prespliceosome"/>
    <property type="evidence" value="ECO:0007669"/>
    <property type="project" value="TreeGrafter"/>
</dbReference>
<feature type="domain" description="RRM" evidence="4">
    <location>
        <begin position="272"/>
        <end position="349"/>
    </location>
</feature>
<keyword evidence="3" id="KW-0694">RNA-binding</keyword>
<dbReference type="CDD" id="cd00590">
    <property type="entry name" value="RRM_SF"/>
    <property type="match status" value="1"/>
</dbReference>
<name>A0A087G065_ARAAL</name>
<dbReference type="EMBL" id="KL980770">
    <property type="protein sequence ID" value="KFK23267.1"/>
    <property type="molecule type" value="Genomic_DNA"/>
</dbReference>
<dbReference type="Gramene" id="KFK23267">
    <property type="protein sequence ID" value="KFK23267"/>
    <property type="gene ID" value="AALP_AAs46730U000200"/>
</dbReference>
<evidence type="ECO:0000256" key="2">
    <source>
        <dbReference type="ARBA" id="ARBA00023242"/>
    </source>
</evidence>
<comment type="subcellular location">
    <subcellularLocation>
        <location evidence="1">Nucleus</location>
    </subcellularLocation>
</comment>
<dbReference type="SMART" id="SM00360">
    <property type="entry name" value="RRM"/>
    <property type="match status" value="1"/>
</dbReference>
<dbReference type="Gene3D" id="3.30.70.330">
    <property type="match status" value="1"/>
</dbReference>
<dbReference type="GO" id="GO:0003729">
    <property type="term" value="F:mRNA binding"/>
    <property type="evidence" value="ECO:0007669"/>
    <property type="project" value="TreeGrafter"/>
</dbReference>
<evidence type="ECO:0000256" key="3">
    <source>
        <dbReference type="PROSITE-ProRule" id="PRU00176"/>
    </source>
</evidence>
<evidence type="ECO:0000259" key="4">
    <source>
        <dbReference type="PROSITE" id="PS50102"/>
    </source>
</evidence>
<dbReference type="Pfam" id="PF00076">
    <property type="entry name" value="RRM_1"/>
    <property type="match status" value="1"/>
</dbReference>
<dbReference type="InterPro" id="IPR000504">
    <property type="entry name" value="RRM_dom"/>
</dbReference>
<evidence type="ECO:0000256" key="1">
    <source>
        <dbReference type="ARBA" id="ARBA00004123"/>
    </source>
</evidence>
<sequence>MWKVAIVNRHGKRKSEDDLETKTFMKKHKEQSEEKDTMKGVDDGLLLETKSDQDNLISVKAFQEKNGEYLHDCKIVLEVAKKGATYLLPKSDYNLRKESLPFEQNEKPPNVVEEVLFVANLSPQTKTSHMASMWVMALFNLLLLTMQRRRWKRRMIILLLNHMIILHVAKKTPYPPRPKYNLAEKLCYEDYFRLESHLIEEDETVEGLDQSPDFVEAIAIRKRTLFIINIPSKSKISDMYEDYLLIEEEEDEAVKGLEETLDCVKEVDARKKTFFVANLSPRTKISDIIEYFEVAGEVVCVSLIVNHKGKHVGCGFVEFASAKEANKALELRYGEPYPKFFLDVVKAAPYPLLPKYNLAEKLW</sequence>
<reference evidence="6" key="1">
    <citation type="journal article" date="2015" name="Nat. Plants">
        <title>Genome expansion of Arabis alpina linked with retrotransposition and reduced symmetric DNA methylation.</title>
        <authorList>
            <person name="Willing E.M."/>
            <person name="Rawat V."/>
            <person name="Mandakova T."/>
            <person name="Maumus F."/>
            <person name="James G.V."/>
            <person name="Nordstroem K.J."/>
            <person name="Becker C."/>
            <person name="Warthmann N."/>
            <person name="Chica C."/>
            <person name="Szarzynska B."/>
            <person name="Zytnicki M."/>
            <person name="Albani M.C."/>
            <person name="Kiefer C."/>
            <person name="Bergonzi S."/>
            <person name="Castaings L."/>
            <person name="Mateos J.L."/>
            <person name="Berns M.C."/>
            <person name="Bujdoso N."/>
            <person name="Piofczyk T."/>
            <person name="de Lorenzo L."/>
            <person name="Barrero-Sicilia C."/>
            <person name="Mateos I."/>
            <person name="Piednoel M."/>
            <person name="Hagmann J."/>
            <person name="Chen-Min-Tao R."/>
            <person name="Iglesias-Fernandez R."/>
            <person name="Schuster S.C."/>
            <person name="Alonso-Blanco C."/>
            <person name="Roudier F."/>
            <person name="Carbonero P."/>
            <person name="Paz-Ares J."/>
            <person name="Davis S.J."/>
            <person name="Pecinka A."/>
            <person name="Quesneville H."/>
            <person name="Colot V."/>
            <person name="Lysak M.A."/>
            <person name="Weigel D."/>
            <person name="Coupland G."/>
            <person name="Schneeberger K."/>
        </authorList>
    </citation>
    <scope>NUCLEOTIDE SEQUENCE [LARGE SCALE GENOMIC DNA]</scope>
    <source>
        <strain evidence="6">cv. Pajares</strain>
    </source>
</reference>
<dbReference type="Proteomes" id="UP000029120">
    <property type="component" value="Unassembled WGS sequence"/>
</dbReference>
<evidence type="ECO:0000313" key="6">
    <source>
        <dbReference type="Proteomes" id="UP000029120"/>
    </source>
</evidence>
<dbReference type="InterPro" id="IPR035979">
    <property type="entry name" value="RBD_domain_sf"/>
</dbReference>
<dbReference type="PROSITE" id="PS50102">
    <property type="entry name" value="RRM"/>
    <property type="match status" value="1"/>
</dbReference>
<dbReference type="PANTHER" id="PTHR13952">
    <property type="entry name" value="U1 SMALL NUCLEAR RIBONUCLEOPROTEIN 70 KD"/>
    <property type="match status" value="1"/>
</dbReference>
<dbReference type="GO" id="GO:0030619">
    <property type="term" value="F:U1 snRNA binding"/>
    <property type="evidence" value="ECO:0007669"/>
    <property type="project" value="TreeGrafter"/>
</dbReference>
<accession>A0A087G065</accession>
<evidence type="ECO:0000313" key="5">
    <source>
        <dbReference type="EMBL" id="KFK23267.1"/>
    </source>
</evidence>
<dbReference type="GO" id="GO:0000398">
    <property type="term" value="P:mRNA splicing, via spliceosome"/>
    <property type="evidence" value="ECO:0007669"/>
    <property type="project" value="TreeGrafter"/>
</dbReference>
<proteinExistence type="predicted"/>
<dbReference type="OrthoDB" id="1099063at2759"/>
<keyword evidence="6" id="KW-1185">Reference proteome</keyword>
<dbReference type="AlphaFoldDB" id="A0A087G065"/>
<keyword evidence="2" id="KW-0539">Nucleus</keyword>
<dbReference type="GO" id="GO:0071011">
    <property type="term" value="C:precatalytic spliceosome"/>
    <property type="evidence" value="ECO:0007669"/>
    <property type="project" value="TreeGrafter"/>
</dbReference>
<organism evidence="5 6">
    <name type="scientific">Arabis alpina</name>
    <name type="common">Alpine rock-cress</name>
    <dbReference type="NCBI Taxonomy" id="50452"/>
    <lineage>
        <taxon>Eukaryota</taxon>
        <taxon>Viridiplantae</taxon>
        <taxon>Streptophyta</taxon>
        <taxon>Embryophyta</taxon>
        <taxon>Tracheophyta</taxon>
        <taxon>Spermatophyta</taxon>
        <taxon>Magnoliopsida</taxon>
        <taxon>eudicotyledons</taxon>
        <taxon>Gunneridae</taxon>
        <taxon>Pentapetalae</taxon>
        <taxon>rosids</taxon>
        <taxon>malvids</taxon>
        <taxon>Brassicales</taxon>
        <taxon>Brassicaceae</taxon>
        <taxon>Arabideae</taxon>
        <taxon>Arabis</taxon>
    </lineage>
</organism>
<dbReference type="PANTHER" id="PTHR13952:SF21">
    <property type="entry name" value="POLYNUCLEOTIDE ADENYLYLTRANSFERASE DOMAIN_RNA RECOGNITION MOTIF PROTEIN-RELATED"/>
    <property type="match status" value="1"/>
</dbReference>
<dbReference type="eggNOG" id="KOG0123">
    <property type="taxonomic scope" value="Eukaryota"/>
</dbReference>